<dbReference type="InterPro" id="IPR036259">
    <property type="entry name" value="MFS_trans_sf"/>
</dbReference>
<proteinExistence type="predicted"/>
<sequence>MYNQGLFSSWVPKLVQLLLIIIFISIIIPVNGIYSGALSYMVSDTGYSSEYFVWANYASIIGMSAAMPLLLRFKFRFKIRDKSVIIFLIIALLSYVNGTTDNAYLIVANTLIIGFAKMILMIEFIIPIMMMIAPDGNRGKFYSVFYPFSIGLSQLAGYVLTVVASDHNWQYVHLISAVVCLAMALLAWIFMHDKYFGFIMRLYYIDWISIVLFVAVFMSGAYVFAFGKLLDWFNSNAIINVSIFSFISFVLLVIRQYTTARPYLSFSVFKRANVLHGLLMLIFLGMFLSTGGMQSIFTSGILKYSAVQNASLNLMMIPGIVVSGFYMAYWFKKDRGLKMFIFLGFAAMLANTIILYFSMAMELDFSAWVLPMFLKGFGMGALFISVWYYTLDNISMDEMLPVAALVLAWRTFFTVGLFSAIFGYLQYHFQIQAVGDMAVYLDGNSFSTNQIMGNLKSIQLNAILAANKKLLGYVCIAGIGILLYVLSYNFGVKRFKLMPIVPLDKRRYSKRFRNRLRNKQLKQIEDAAGAMI</sequence>
<name>A0ABS0FF82_9FLAO</name>
<comment type="caution">
    <text evidence="6">The sequence shown here is derived from an EMBL/GenBank/DDBJ whole genome shotgun (WGS) entry which is preliminary data.</text>
</comment>
<feature type="transmembrane region" description="Helical" evidence="5">
    <location>
        <begin position="340"/>
        <end position="359"/>
    </location>
</feature>
<feature type="transmembrane region" description="Helical" evidence="5">
    <location>
        <begin position="402"/>
        <end position="425"/>
    </location>
</feature>
<feature type="transmembrane region" description="Helical" evidence="5">
    <location>
        <begin position="365"/>
        <end position="390"/>
    </location>
</feature>
<accession>A0ABS0FF82</accession>
<feature type="transmembrane region" description="Helical" evidence="5">
    <location>
        <begin position="144"/>
        <end position="165"/>
    </location>
</feature>
<feature type="transmembrane region" description="Helical" evidence="5">
    <location>
        <begin position="237"/>
        <end position="254"/>
    </location>
</feature>
<feature type="transmembrane region" description="Helical" evidence="5">
    <location>
        <begin position="202"/>
        <end position="225"/>
    </location>
</feature>
<evidence type="ECO:0000256" key="3">
    <source>
        <dbReference type="ARBA" id="ARBA00022989"/>
    </source>
</evidence>
<dbReference type="SUPFAM" id="SSF103473">
    <property type="entry name" value="MFS general substrate transporter"/>
    <property type="match status" value="1"/>
</dbReference>
<dbReference type="EMBL" id="JADPVI010000005">
    <property type="protein sequence ID" value="MBF8458368.1"/>
    <property type="molecule type" value="Genomic_DNA"/>
</dbReference>
<feature type="transmembrane region" description="Helical" evidence="5">
    <location>
        <begin position="309"/>
        <end position="328"/>
    </location>
</feature>
<keyword evidence="3 5" id="KW-1133">Transmembrane helix</keyword>
<keyword evidence="7" id="KW-1185">Reference proteome</keyword>
<evidence type="ECO:0000313" key="7">
    <source>
        <dbReference type="Proteomes" id="UP000660070"/>
    </source>
</evidence>
<organism evidence="6 7">
    <name type="scientific">Kaistella gelatinilytica</name>
    <dbReference type="NCBI Taxonomy" id="2787636"/>
    <lineage>
        <taxon>Bacteria</taxon>
        <taxon>Pseudomonadati</taxon>
        <taxon>Bacteroidota</taxon>
        <taxon>Flavobacteriia</taxon>
        <taxon>Flavobacteriales</taxon>
        <taxon>Weeksellaceae</taxon>
        <taxon>Chryseobacterium group</taxon>
        <taxon>Kaistella</taxon>
    </lineage>
</organism>
<feature type="transmembrane region" description="Helical" evidence="5">
    <location>
        <begin position="83"/>
        <end position="100"/>
    </location>
</feature>
<dbReference type="Proteomes" id="UP000660070">
    <property type="component" value="Unassembled WGS sequence"/>
</dbReference>
<feature type="transmembrane region" description="Helical" evidence="5">
    <location>
        <begin position="106"/>
        <end position="132"/>
    </location>
</feature>
<feature type="transmembrane region" description="Helical" evidence="5">
    <location>
        <begin position="54"/>
        <end position="71"/>
    </location>
</feature>
<dbReference type="Gene3D" id="1.20.1250.20">
    <property type="entry name" value="MFS general substrate transporter like domains"/>
    <property type="match status" value="1"/>
</dbReference>
<evidence type="ECO:0000256" key="2">
    <source>
        <dbReference type="ARBA" id="ARBA00022692"/>
    </source>
</evidence>
<comment type="subcellular location">
    <subcellularLocation>
        <location evidence="1">Membrane</location>
        <topology evidence="1">Multi-pass membrane protein</topology>
    </subcellularLocation>
</comment>
<dbReference type="RefSeq" id="WP_196080811.1">
    <property type="nucleotide sequence ID" value="NZ_JADPVI010000005.1"/>
</dbReference>
<feature type="transmembrane region" description="Helical" evidence="5">
    <location>
        <begin position="14"/>
        <end position="34"/>
    </location>
</feature>
<evidence type="ECO:0000313" key="6">
    <source>
        <dbReference type="EMBL" id="MBF8458368.1"/>
    </source>
</evidence>
<evidence type="ECO:0000256" key="1">
    <source>
        <dbReference type="ARBA" id="ARBA00004141"/>
    </source>
</evidence>
<evidence type="ECO:0000256" key="5">
    <source>
        <dbReference type="SAM" id="Phobius"/>
    </source>
</evidence>
<feature type="transmembrane region" description="Helical" evidence="5">
    <location>
        <begin position="274"/>
        <end position="297"/>
    </location>
</feature>
<gene>
    <name evidence="6" type="ORF">IV494_14385</name>
</gene>
<reference evidence="6 7" key="1">
    <citation type="submission" date="2020-11" db="EMBL/GenBank/DDBJ databases">
        <title>Kaistella gelatinilytica sp. nov., a flavobacterium isolated from Antarctic Soil.</title>
        <authorList>
            <person name="Li J."/>
        </authorList>
    </citation>
    <scope>NUCLEOTIDE SEQUENCE [LARGE SCALE GENOMIC DNA]</scope>
    <source>
        <strain evidence="6 7">G5-32</strain>
    </source>
</reference>
<dbReference type="PANTHER" id="PTHR23501:SF5">
    <property type="entry name" value="TRANSPORT PROTEIN"/>
    <property type="match status" value="1"/>
</dbReference>
<keyword evidence="2 5" id="KW-0812">Transmembrane</keyword>
<dbReference type="PANTHER" id="PTHR23501">
    <property type="entry name" value="MAJOR FACILITATOR SUPERFAMILY"/>
    <property type="match status" value="1"/>
</dbReference>
<feature type="transmembrane region" description="Helical" evidence="5">
    <location>
        <begin position="470"/>
        <end position="490"/>
    </location>
</feature>
<keyword evidence="4 5" id="KW-0472">Membrane</keyword>
<feature type="transmembrane region" description="Helical" evidence="5">
    <location>
        <begin position="171"/>
        <end position="190"/>
    </location>
</feature>
<protein>
    <submittedName>
        <fullName evidence="6">MFS transporter</fullName>
    </submittedName>
</protein>
<evidence type="ECO:0000256" key="4">
    <source>
        <dbReference type="ARBA" id="ARBA00023136"/>
    </source>
</evidence>